<name>A0A9K3DUS2_HELAN</name>
<evidence type="ECO:0000313" key="2">
    <source>
        <dbReference type="Proteomes" id="UP000215914"/>
    </source>
</evidence>
<organism evidence="1 2">
    <name type="scientific">Helianthus annuus</name>
    <name type="common">Common sunflower</name>
    <dbReference type="NCBI Taxonomy" id="4232"/>
    <lineage>
        <taxon>Eukaryota</taxon>
        <taxon>Viridiplantae</taxon>
        <taxon>Streptophyta</taxon>
        <taxon>Embryophyta</taxon>
        <taxon>Tracheophyta</taxon>
        <taxon>Spermatophyta</taxon>
        <taxon>Magnoliopsida</taxon>
        <taxon>eudicotyledons</taxon>
        <taxon>Gunneridae</taxon>
        <taxon>Pentapetalae</taxon>
        <taxon>asterids</taxon>
        <taxon>campanulids</taxon>
        <taxon>Asterales</taxon>
        <taxon>Asteraceae</taxon>
        <taxon>Asteroideae</taxon>
        <taxon>Heliantheae alliance</taxon>
        <taxon>Heliantheae</taxon>
        <taxon>Helianthus</taxon>
    </lineage>
</organism>
<accession>A0A9K3DUS2</accession>
<reference evidence="1" key="1">
    <citation type="journal article" date="2017" name="Nature">
        <title>The sunflower genome provides insights into oil metabolism, flowering and Asterid evolution.</title>
        <authorList>
            <person name="Badouin H."/>
            <person name="Gouzy J."/>
            <person name="Grassa C.J."/>
            <person name="Murat F."/>
            <person name="Staton S.E."/>
            <person name="Cottret L."/>
            <person name="Lelandais-Briere C."/>
            <person name="Owens G.L."/>
            <person name="Carrere S."/>
            <person name="Mayjonade B."/>
            <person name="Legrand L."/>
            <person name="Gill N."/>
            <person name="Kane N.C."/>
            <person name="Bowers J.E."/>
            <person name="Hubner S."/>
            <person name="Bellec A."/>
            <person name="Berard A."/>
            <person name="Berges H."/>
            <person name="Blanchet N."/>
            <person name="Boniface M.C."/>
            <person name="Brunel D."/>
            <person name="Catrice O."/>
            <person name="Chaidir N."/>
            <person name="Claudel C."/>
            <person name="Donnadieu C."/>
            <person name="Faraut T."/>
            <person name="Fievet G."/>
            <person name="Helmstetter N."/>
            <person name="King M."/>
            <person name="Knapp S.J."/>
            <person name="Lai Z."/>
            <person name="Le Paslier M.C."/>
            <person name="Lippi Y."/>
            <person name="Lorenzon L."/>
            <person name="Mandel J.R."/>
            <person name="Marage G."/>
            <person name="Marchand G."/>
            <person name="Marquand E."/>
            <person name="Bret-Mestries E."/>
            <person name="Morien E."/>
            <person name="Nambeesan S."/>
            <person name="Nguyen T."/>
            <person name="Pegot-Espagnet P."/>
            <person name="Pouilly N."/>
            <person name="Raftis F."/>
            <person name="Sallet E."/>
            <person name="Schiex T."/>
            <person name="Thomas J."/>
            <person name="Vandecasteele C."/>
            <person name="Vares D."/>
            <person name="Vear F."/>
            <person name="Vautrin S."/>
            <person name="Crespi M."/>
            <person name="Mangin B."/>
            <person name="Burke J.M."/>
            <person name="Salse J."/>
            <person name="Munos S."/>
            <person name="Vincourt P."/>
            <person name="Rieseberg L.H."/>
            <person name="Langlade N.B."/>
        </authorList>
    </citation>
    <scope>NUCLEOTIDE SEQUENCE</scope>
    <source>
        <tissue evidence="1">Leaves</tissue>
    </source>
</reference>
<dbReference type="AlphaFoldDB" id="A0A9K3DUS2"/>
<dbReference type="EMBL" id="MNCJ02000331">
    <property type="protein sequence ID" value="KAF5760862.1"/>
    <property type="molecule type" value="Genomic_DNA"/>
</dbReference>
<dbReference type="Proteomes" id="UP000215914">
    <property type="component" value="Unassembled WGS sequence"/>
</dbReference>
<evidence type="ECO:0000313" key="1">
    <source>
        <dbReference type="EMBL" id="KAF5760862.1"/>
    </source>
</evidence>
<dbReference type="Gramene" id="mRNA:HanXRQr2_Chr16g0758371">
    <property type="protein sequence ID" value="CDS:HanXRQr2_Chr16g0758371.1"/>
    <property type="gene ID" value="HanXRQr2_Chr16g0758371"/>
</dbReference>
<comment type="caution">
    <text evidence="1">The sequence shown here is derived from an EMBL/GenBank/DDBJ whole genome shotgun (WGS) entry which is preliminary data.</text>
</comment>
<gene>
    <name evidence="1" type="ORF">HanXRQr2_Chr16g0758371</name>
</gene>
<proteinExistence type="predicted"/>
<protein>
    <submittedName>
        <fullName evidence="1">Uncharacterized protein</fullName>
    </submittedName>
</protein>
<sequence>MEIAGHAAVDWTALEEVDEAARSRDYIGHDTPWDRYTICYCVFFVLYMKWILTTLCDKLFQLAYLLSYWVMVCKFLASFEFAPRPTDQPEELDDPDDLWIEVSFRLVGQWHGMSLTEFVVHSGLYLMEETDNPSTPRASMCYPV</sequence>
<keyword evidence="2" id="KW-1185">Reference proteome</keyword>
<reference evidence="1" key="2">
    <citation type="submission" date="2020-06" db="EMBL/GenBank/DDBJ databases">
        <title>Helianthus annuus Genome sequencing and assembly Release 2.</title>
        <authorList>
            <person name="Gouzy J."/>
            <person name="Langlade N."/>
            <person name="Munos S."/>
        </authorList>
    </citation>
    <scope>NUCLEOTIDE SEQUENCE</scope>
    <source>
        <tissue evidence="1">Leaves</tissue>
    </source>
</reference>